<dbReference type="PANTHER" id="PTHR12526">
    <property type="entry name" value="GLYCOSYLTRANSFERASE"/>
    <property type="match status" value="1"/>
</dbReference>
<evidence type="ECO:0000259" key="2">
    <source>
        <dbReference type="Pfam" id="PF13439"/>
    </source>
</evidence>
<dbReference type="Pfam" id="PF00534">
    <property type="entry name" value="Glycos_transf_1"/>
    <property type="match status" value="1"/>
</dbReference>
<dbReference type="HOGENOM" id="CLU_042257_0_0_9"/>
<dbReference type="GO" id="GO:0016757">
    <property type="term" value="F:glycosyltransferase activity"/>
    <property type="evidence" value="ECO:0007669"/>
    <property type="project" value="InterPro"/>
</dbReference>
<gene>
    <name evidence="3" type="ORF">PM3016_6802</name>
</gene>
<dbReference type="Pfam" id="PF13439">
    <property type="entry name" value="Glyco_transf_4"/>
    <property type="match status" value="1"/>
</dbReference>
<dbReference type="InterPro" id="IPR028098">
    <property type="entry name" value="Glyco_trans_4-like_N"/>
</dbReference>
<feature type="domain" description="Glycosyltransferase subfamily 4-like N-terminal" evidence="2">
    <location>
        <begin position="22"/>
        <end position="158"/>
    </location>
</feature>
<sequence length="347" mass="39724">MRIAILSPIAWRTPPRHYGPWERVVSLLMEGLVKENMDVTLYATGDSVTSAKLRGVCARPYEEDREIDPKVWECLHISALMEQAEEYDIIHNHYDFLPLSYSGLIDTPMVTTIHGFSSPKILPVYRKYNQKTHYVSISDADRHPDLKYIRTVYHGIDLENFAFQPGPGEYLAYFGRIHPDKGTREAIEAAKQAGMKLLIAGIIQDRDYYERYVAPELSGDIRYIGSVGPAERNEVLGRAYALLHPIYFDEPFGLSVVEAMACGTPVLAFRRGSMPELIQDGRNDYIVSGVNEMVERLADIAGISREGCRRRVEERFTRERMVRDYISVYREILEARKAPERREPAMS</sequence>
<accession>H6NPQ0</accession>
<dbReference type="Proteomes" id="UP000007523">
    <property type="component" value="Chromosome"/>
</dbReference>
<dbReference type="SUPFAM" id="SSF53756">
    <property type="entry name" value="UDP-Glycosyltransferase/glycogen phosphorylase"/>
    <property type="match status" value="1"/>
</dbReference>
<dbReference type="KEGG" id="pmq:PM3016_6802"/>
<feature type="domain" description="Glycosyl transferase family 1" evidence="1">
    <location>
        <begin position="168"/>
        <end position="290"/>
    </location>
</feature>
<name>H6NPQ0_9BACL</name>
<evidence type="ECO:0000259" key="1">
    <source>
        <dbReference type="Pfam" id="PF00534"/>
    </source>
</evidence>
<evidence type="ECO:0000313" key="4">
    <source>
        <dbReference type="Proteomes" id="UP000007523"/>
    </source>
</evidence>
<protein>
    <submittedName>
        <fullName evidence="3">Group 1 glycosyl transferase</fullName>
    </submittedName>
</protein>
<keyword evidence="4" id="KW-1185">Reference proteome</keyword>
<proteinExistence type="predicted"/>
<evidence type="ECO:0000313" key="3">
    <source>
        <dbReference type="EMBL" id="AFC33406.1"/>
    </source>
</evidence>
<dbReference type="Gene3D" id="3.40.50.2000">
    <property type="entry name" value="Glycogen Phosphorylase B"/>
    <property type="match status" value="2"/>
</dbReference>
<keyword evidence="3" id="KW-0808">Transferase</keyword>
<dbReference type="PANTHER" id="PTHR12526:SF595">
    <property type="entry name" value="BLL5217 PROTEIN"/>
    <property type="match status" value="1"/>
</dbReference>
<reference evidence="3 4" key="1">
    <citation type="journal article" date="2012" name="J. Bacteriol.">
        <title>Complete Genome Sequence of Paenibacillus mucilaginosus 3016, a Bacterium Functional as Microbial Fertilizer.</title>
        <authorList>
            <person name="Ma M."/>
            <person name="Wang Z."/>
            <person name="Li L."/>
            <person name="Jiang X."/>
            <person name="Guan D."/>
            <person name="Cao F."/>
            <person name="Chen H."/>
            <person name="Wang X."/>
            <person name="Shen D."/>
            <person name="Du B."/>
            <person name="Li J."/>
        </authorList>
    </citation>
    <scope>NUCLEOTIDE SEQUENCE [LARGE SCALE GENOMIC DNA]</scope>
    <source>
        <strain evidence="3 4">3016</strain>
    </source>
</reference>
<dbReference type="AlphaFoldDB" id="H6NPQ0"/>
<dbReference type="CDD" id="cd03802">
    <property type="entry name" value="GT4_AviGT4-like"/>
    <property type="match status" value="1"/>
</dbReference>
<dbReference type="InterPro" id="IPR001296">
    <property type="entry name" value="Glyco_trans_1"/>
</dbReference>
<dbReference type="EMBL" id="CP003235">
    <property type="protein sequence ID" value="AFC33406.1"/>
    <property type="molecule type" value="Genomic_DNA"/>
</dbReference>
<dbReference type="RefSeq" id="WP_014372424.1">
    <property type="nucleotide sequence ID" value="NC_016935.1"/>
</dbReference>
<organism evidence="3 4">
    <name type="scientific">Paenibacillus mucilaginosus 3016</name>
    <dbReference type="NCBI Taxonomy" id="1116391"/>
    <lineage>
        <taxon>Bacteria</taxon>
        <taxon>Bacillati</taxon>
        <taxon>Bacillota</taxon>
        <taxon>Bacilli</taxon>
        <taxon>Bacillales</taxon>
        <taxon>Paenibacillaceae</taxon>
        <taxon>Paenibacillus</taxon>
    </lineage>
</organism>
<dbReference type="STRING" id="1116391.PM3016_6802"/>